<dbReference type="Pfam" id="PF00528">
    <property type="entry name" value="BPD_transp_1"/>
    <property type="match status" value="1"/>
</dbReference>
<keyword evidence="10" id="KW-1185">Reference proteome</keyword>
<comment type="subcellular location">
    <subcellularLocation>
        <location evidence="1 7">Cell membrane</location>
        <topology evidence="1 7">Multi-pass membrane protein</topology>
    </subcellularLocation>
</comment>
<dbReference type="Proteomes" id="UP001208689">
    <property type="component" value="Chromosome"/>
</dbReference>
<evidence type="ECO:0000256" key="7">
    <source>
        <dbReference type="RuleBase" id="RU363032"/>
    </source>
</evidence>
<proteinExistence type="inferred from homology"/>
<evidence type="ECO:0000313" key="10">
    <source>
        <dbReference type="Proteomes" id="UP001208689"/>
    </source>
</evidence>
<dbReference type="Gene3D" id="1.10.3720.10">
    <property type="entry name" value="MetI-like"/>
    <property type="match status" value="1"/>
</dbReference>
<feature type="transmembrane region" description="Helical" evidence="7">
    <location>
        <begin position="125"/>
        <end position="155"/>
    </location>
</feature>
<dbReference type="SUPFAM" id="SSF161098">
    <property type="entry name" value="MetI-like"/>
    <property type="match status" value="1"/>
</dbReference>
<reference evidence="9" key="1">
    <citation type="submission" date="2022-09" db="EMBL/GenBank/DDBJ databases">
        <title>Actin cytoskeleton and complex cell architecture in an #Asgard archaeon.</title>
        <authorList>
            <person name="Ponce Toledo R.I."/>
            <person name="Schleper C."/>
            <person name="Rodrigues Oliveira T."/>
            <person name="Wollweber F."/>
            <person name="Xu J."/>
            <person name="Rittmann S."/>
            <person name="Klingl A."/>
            <person name="Pilhofer M."/>
        </authorList>
    </citation>
    <scope>NUCLEOTIDE SEQUENCE</scope>
    <source>
        <strain evidence="9">B-35</strain>
    </source>
</reference>
<accession>A0ABY6HYH1</accession>
<keyword evidence="5 7" id="KW-1133">Transmembrane helix</keyword>
<feature type="transmembrane region" description="Helical" evidence="7">
    <location>
        <begin position="84"/>
        <end position="105"/>
    </location>
</feature>
<evidence type="ECO:0000256" key="5">
    <source>
        <dbReference type="ARBA" id="ARBA00022989"/>
    </source>
</evidence>
<evidence type="ECO:0000256" key="2">
    <source>
        <dbReference type="ARBA" id="ARBA00022448"/>
    </source>
</evidence>
<evidence type="ECO:0000256" key="6">
    <source>
        <dbReference type="ARBA" id="ARBA00023136"/>
    </source>
</evidence>
<name>A0ABY6HYH1_9ARCH</name>
<keyword evidence="4 7" id="KW-0812">Transmembrane</keyword>
<feature type="transmembrane region" description="Helical" evidence="7">
    <location>
        <begin position="206"/>
        <end position="230"/>
    </location>
</feature>
<feature type="transmembrane region" description="Helical" evidence="7">
    <location>
        <begin position="20"/>
        <end position="39"/>
    </location>
</feature>
<keyword evidence="6 7" id="KW-0472">Membrane</keyword>
<evidence type="ECO:0000259" key="8">
    <source>
        <dbReference type="PROSITE" id="PS50928"/>
    </source>
</evidence>
<keyword evidence="3" id="KW-1003">Cell membrane</keyword>
<dbReference type="PANTHER" id="PTHR30151:SF0">
    <property type="entry name" value="ABC TRANSPORTER PERMEASE PROTEIN MJ0413-RELATED"/>
    <property type="match status" value="1"/>
</dbReference>
<evidence type="ECO:0000313" key="9">
    <source>
        <dbReference type="EMBL" id="UYP47626.1"/>
    </source>
</evidence>
<comment type="similarity">
    <text evidence="7">Belongs to the binding-protein-dependent transport system permease family.</text>
</comment>
<gene>
    <name evidence="9" type="ORF">NEF87_003911</name>
</gene>
<dbReference type="PROSITE" id="PS50928">
    <property type="entry name" value="ABC_TM1"/>
    <property type="match status" value="1"/>
</dbReference>
<evidence type="ECO:0000256" key="1">
    <source>
        <dbReference type="ARBA" id="ARBA00004651"/>
    </source>
</evidence>
<evidence type="ECO:0000256" key="4">
    <source>
        <dbReference type="ARBA" id="ARBA00022692"/>
    </source>
</evidence>
<sequence>MEIESLSNRKSTQYLIKLGYLLLSFLVFIGVWALFVVIINEGMNNGIRVLPSPFEVFQTFFHLLVTRIDGNNLLDHVGASLFRVLLGVLYAFFIGVPLGVIIGSSPLFDRILRPMLELLRPIPPIAWIPMAIITFGLGILSSSFVIFVGAFFPIFQNAYDGVHRSNQVYADVARSLGATKVDIALEITLPAIIPNILTGLKVSFGVGWMCVIAAEMMGIDVNIGGIGYFINYMKDVGNYANMMAGMLMIAIVGLGINGIFELIERYILRWTPKKQTEEV</sequence>
<feature type="transmembrane region" description="Helical" evidence="7">
    <location>
        <begin position="242"/>
        <end position="263"/>
    </location>
</feature>
<dbReference type="InterPro" id="IPR035906">
    <property type="entry name" value="MetI-like_sf"/>
</dbReference>
<dbReference type="EMBL" id="CP104013">
    <property type="protein sequence ID" value="UYP47626.1"/>
    <property type="molecule type" value="Genomic_DNA"/>
</dbReference>
<feature type="domain" description="ABC transmembrane type-1" evidence="8">
    <location>
        <begin position="77"/>
        <end position="260"/>
    </location>
</feature>
<dbReference type="CDD" id="cd06261">
    <property type="entry name" value="TM_PBP2"/>
    <property type="match status" value="1"/>
</dbReference>
<dbReference type="InterPro" id="IPR000515">
    <property type="entry name" value="MetI-like"/>
</dbReference>
<organism evidence="9 10">
    <name type="scientific">Candidatus Lokiarchaeum ossiferum</name>
    <dbReference type="NCBI Taxonomy" id="2951803"/>
    <lineage>
        <taxon>Archaea</taxon>
        <taxon>Promethearchaeati</taxon>
        <taxon>Promethearchaeota</taxon>
        <taxon>Promethearchaeia</taxon>
        <taxon>Promethearchaeales</taxon>
        <taxon>Promethearchaeaceae</taxon>
        <taxon>Candidatus Lokiarchaeum</taxon>
    </lineage>
</organism>
<keyword evidence="2 7" id="KW-0813">Transport</keyword>
<dbReference type="PANTHER" id="PTHR30151">
    <property type="entry name" value="ALKANE SULFONATE ABC TRANSPORTER-RELATED, MEMBRANE SUBUNIT"/>
    <property type="match status" value="1"/>
</dbReference>
<evidence type="ECO:0000256" key="3">
    <source>
        <dbReference type="ARBA" id="ARBA00022475"/>
    </source>
</evidence>
<protein>
    <recommendedName>
        <fullName evidence="8">ABC transmembrane type-1 domain-containing protein</fullName>
    </recommendedName>
</protein>